<sequence>MKKNKSLSIGAFIVGAILLVFLALLFFSGGDLFSQKERVVMYFEGSVQGLQVGAPIKLKGVILGEITDIQINFDSNAQDNGNKNNSAKNIVTAVTGDLALKRISRKGTEVSIEFFEEAIKNGLRAQLNFQSFLTGLLYVELDFFPDTPATLYGFKKNHLELPTVATGFEELTKNLQEINLKGLVNNLDKLTLHLNKIVASGMIEQTLGSVKSAADSFTLTANTMRQDVSLLSKNLSHTSSQLDQLLASLNQQTPIVAHELRASMVQLQKSLVELDKATNSVHQSFSEDAPLINQLNETLDEVSRSAQAFRTLSETIDQQPEAFLRGKKLTDKDE</sequence>
<feature type="domain" description="Mce/MlaD" evidence="2">
    <location>
        <begin position="37"/>
        <end position="143"/>
    </location>
</feature>
<evidence type="ECO:0000313" key="4">
    <source>
        <dbReference type="Proteomes" id="UP001253595"/>
    </source>
</evidence>
<organism evidence="3 4">
    <name type="scientific">Cellvibrio fibrivorans</name>
    <dbReference type="NCBI Taxonomy" id="126350"/>
    <lineage>
        <taxon>Bacteria</taxon>
        <taxon>Pseudomonadati</taxon>
        <taxon>Pseudomonadota</taxon>
        <taxon>Gammaproteobacteria</taxon>
        <taxon>Cellvibrionales</taxon>
        <taxon>Cellvibrionaceae</taxon>
        <taxon>Cellvibrio</taxon>
    </lineage>
</organism>
<keyword evidence="1" id="KW-1133">Transmembrane helix</keyword>
<name>A0ABU1UXV5_9GAMM</name>
<dbReference type="Proteomes" id="UP001253595">
    <property type="component" value="Unassembled WGS sequence"/>
</dbReference>
<dbReference type="Gene3D" id="1.10.287.950">
    <property type="entry name" value="Methyl-accepting chemotaxis protein"/>
    <property type="match status" value="1"/>
</dbReference>
<evidence type="ECO:0000313" key="3">
    <source>
        <dbReference type="EMBL" id="MDR7089990.1"/>
    </source>
</evidence>
<dbReference type="PANTHER" id="PTHR33371">
    <property type="entry name" value="INTERMEMBRANE PHOSPHOLIPID TRANSPORT SYSTEM BINDING PROTEIN MLAD-RELATED"/>
    <property type="match status" value="1"/>
</dbReference>
<proteinExistence type="predicted"/>
<dbReference type="Pfam" id="PF02470">
    <property type="entry name" value="MlaD"/>
    <property type="match status" value="1"/>
</dbReference>
<comment type="caution">
    <text evidence="3">The sequence shown here is derived from an EMBL/GenBank/DDBJ whole genome shotgun (WGS) entry which is preliminary data.</text>
</comment>
<keyword evidence="1" id="KW-0472">Membrane</keyword>
<evidence type="ECO:0000256" key="1">
    <source>
        <dbReference type="SAM" id="Phobius"/>
    </source>
</evidence>
<keyword evidence="4" id="KW-1185">Reference proteome</keyword>
<dbReference type="PANTHER" id="PTHR33371:SF4">
    <property type="entry name" value="INTERMEMBRANE PHOSPHOLIPID TRANSPORT SYSTEM BINDING PROTEIN MLAD"/>
    <property type="match status" value="1"/>
</dbReference>
<reference evidence="3 4" key="1">
    <citation type="submission" date="2023-07" db="EMBL/GenBank/DDBJ databases">
        <title>Sorghum-associated microbial communities from plants grown in Nebraska, USA.</title>
        <authorList>
            <person name="Schachtman D."/>
        </authorList>
    </citation>
    <scope>NUCLEOTIDE SEQUENCE [LARGE SCALE GENOMIC DNA]</scope>
    <source>
        <strain evidence="3 4">BE190</strain>
    </source>
</reference>
<protein>
    <submittedName>
        <fullName evidence="3">Paraquat-inducible protein B</fullName>
    </submittedName>
</protein>
<dbReference type="InterPro" id="IPR052336">
    <property type="entry name" value="MlaD_Phospholipid_Transporter"/>
</dbReference>
<dbReference type="RefSeq" id="WP_310071934.1">
    <property type="nucleotide sequence ID" value="NZ_JAVDVX010000003.1"/>
</dbReference>
<keyword evidence="1" id="KW-0812">Transmembrane</keyword>
<feature type="transmembrane region" description="Helical" evidence="1">
    <location>
        <begin position="7"/>
        <end position="27"/>
    </location>
</feature>
<gene>
    <name evidence="3" type="ORF">J2X05_002012</name>
</gene>
<accession>A0ABU1UXV5</accession>
<evidence type="ECO:0000259" key="2">
    <source>
        <dbReference type="Pfam" id="PF02470"/>
    </source>
</evidence>
<dbReference type="EMBL" id="JAVDVX010000003">
    <property type="protein sequence ID" value="MDR7089990.1"/>
    <property type="molecule type" value="Genomic_DNA"/>
</dbReference>
<dbReference type="InterPro" id="IPR003399">
    <property type="entry name" value="Mce/MlaD"/>
</dbReference>